<feature type="non-terminal residue" evidence="2">
    <location>
        <position position="296"/>
    </location>
</feature>
<dbReference type="InterPro" id="IPR011990">
    <property type="entry name" value="TPR-like_helical_dom_sf"/>
</dbReference>
<dbReference type="EMBL" id="CAJNJA010021795">
    <property type="protein sequence ID" value="CAE7481645.1"/>
    <property type="molecule type" value="Genomic_DNA"/>
</dbReference>
<proteinExistence type="predicted"/>
<dbReference type="Gene3D" id="1.25.40.10">
    <property type="entry name" value="Tetratricopeptide repeat domain"/>
    <property type="match status" value="1"/>
</dbReference>
<protein>
    <recommendedName>
        <fullName evidence="4">RanBP2-type domain-containing protein</fullName>
    </recommendedName>
</protein>
<evidence type="ECO:0000313" key="2">
    <source>
        <dbReference type="EMBL" id="CAE7481645.1"/>
    </source>
</evidence>
<keyword evidence="3" id="KW-1185">Reference proteome</keyword>
<sequence>ASGDFRCSAYVWPLDVRFRVKTPLGPRPEVSSGDFRQDRYLHPTTPGRWTCSCGSQNRDEVDYCRNCGGPSPAQRSRDAEARRRQEEAVEKAQQKREDGERADAGQLTFEDVLHAHSTGFKDGHFPNGLEECPMHARRVDVEACKAMLRQAALTAGHLCYTRINCYSKDDSAVRLAREAFNQLQDSGDSEGQAAALHVLAKAHLARSSFAEAMQAAEEALQRFEALGHAAGHAATLNVLAQSLLREDPEAALKHATAGRDAFRRLGDSRRASMLECTAVGASLACGDTARALKDAE</sequence>
<dbReference type="SUPFAM" id="SSF48452">
    <property type="entry name" value="TPR-like"/>
    <property type="match status" value="1"/>
</dbReference>
<comment type="caution">
    <text evidence="2">The sequence shown here is derived from an EMBL/GenBank/DDBJ whole genome shotgun (WGS) entry which is preliminary data.</text>
</comment>
<gene>
    <name evidence="2" type="ORF">SNEC2469_LOCUS13634</name>
</gene>
<accession>A0A812SIU6</accession>
<feature type="region of interest" description="Disordered" evidence="1">
    <location>
        <begin position="70"/>
        <end position="104"/>
    </location>
</feature>
<reference evidence="2" key="1">
    <citation type="submission" date="2021-02" db="EMBL/GenBank/DDBJ databases">
        <authorList>
            <person name="Dougan E. K."/>
            <person name="Rhodes N."/>
            <person name="Thang M."/>
            <person name="Chan C."/>
        </authorList>
    </citation>
    <scope>NUCLEOTIDE SEQUENCE</scope>
</reference>
<evidence type="ECO:0000313" key="3">
    <source>
        <dbReference type="Proteomes" id="UP000601435"/>
    </source>
</evidence>
<feature type="non-terminal residue" evidence="2">
    <location>
        <position position="1"/>
    </location>
</feature>
<evidence type="ECO:0008006" key="4">
    <source>
        <dbReference type="Google" id="ProtNLM"/>
    </source>
</evidence>
<organism evidence="2 3">
    <name type="scientific">Symbiodinium necroappetens</name>
    <dbReference type="NCBI Taxonomy" id="1628268"/>
    <lineage>
        <taxon>Eukaryota</taxon>
        <taxon>Sar</taxon>
        <taxon>Alveolata</taxon>
        <taxon>Dinophyceae</taxon>
        <taxon>Suessiales</taxon>
        <taxon>Symbiodiniaceae</taxon>
        <taxon>Symbiodinium</taxon>
    </lineage>
</organism>
<dbReference type="AlphaFoldDB" id="A0A812SIU6"/>
<dbReference type="Proteomes" id="UP000601435">
    <property type="component" value="Unassembled WGS sequence"/>
</dbReference>
<name>A0A812SIU6_9DINO</name>
<evidence type="ECO:0000256" key="1">
    <source>
        <dbReference type="SAM" id="MobiDB-lite"/>
    </source>
</evidence>
<feature type="compositionally biased region" description="Basic and acidic residues" evidence="1">
    <location>
        <begin position="75"/>
        <end position="103"/>
    </location>
</feature>